<gene>
    <name evidence="1" type="ORF">SPHA_30473</name>
</gene>
<accession>A0A812C8S3</accession>
<sequence>MTFGDDRRYGRVAILHRIGHSVKIAGTGGHVAILHRRIEHSKNQTLGTVGVIILLFYTEEYDTHICRPSRSMWISNHICLPTYSIYFPIVRSKTSAATNTRSCHTTMLKFLKRSYPKDSEEREKLKKELFVFTRVSASFFFFIYKSMGGGN</sequence>
<reference evidence="1" key="1">
    <citation type="submission" date="2021-01" db="EMBL/GenBank/DDBJ databases">
        <authorList>
            <person name="Li R."/>
            <person name="Bekaert M."/>
        </authorList>
    </citation>
    <scope>NUCLEOTIDE SEQUENCE</scope>
    <source>
        <strain evidence="1">Farmed</strain>
    </source>
</reference>
<dbReference type="AlphaFoldDB" id="A0A812C8S3"/>
<protein>
    <submittedName>
        <fullName evidence="1">Uncharacterized protein</fullName>
    </submittedName>
</protein>
<evidence type="ECO:0000313" key="2">
    <source>
        <dbReference type="Proteomes" id="UP000597762"/>
    </source>
</evidence>
<organism evidence="1 2">
    <name type="scientific">Acanthosepion pharaonis</name>
    <name type="common">Pharaoh cuttlefish</name>
    <name type="synonym">Sepia pharaonis</name>
    <dbReference type="NCBI Taxonomy" id="158019"/>
    <lineage>
        <taxon>Eukaryota</taxon>
        <taxon>Metazoa</taxon>
        <taxon>Spiralia</taxon>
        <taxon>Lophotrochozoa</taxon>
        <taxon>Mollusca</taxon>
        <taxon>Cephalopoda</taxon>
        <taxon>Coleoidea</taxon>
        <taxon>Decapodiformes</taxon>
        <taxon>Sepiida</taxon>
        <taxon>Sepiina</taxon>
        <taxon>Sepiidae</taxon>
        <taxon>Acanthosepion</taxon>
    </lineage>
</organism>
<dbReference type="Proteomes" id="UP000597762">
    <property type="component" value="Unassembled WGS sequence"/>
</dbReference>
<proteinExistence type="predicted"/>
<name>A0A812C8S3_ACAPH</name>
<evidence type="ECO:0000313" key="1">
    <source>
        <dbReference type="EMBL" id="CAE1256890.1"/>
    </source>
</evidence>
<keyword evidence="2" id="KW-1185">Reference proteome</keyword>
<dbReference type="EMBL" id="CAHIKZ030001224">
    <property type="protein sequence ID" value="CAE1256890.1"/>
    <property type="molecule type" value="Genomic_DNA"/>
</dbReference>
<comment type="caution">
    <text evidence="1">The sequence shown here is derived from an EMBL/GenBank/DDBJ whole genome shotgun (WGS) entry which is preliminary data.</text>
</comment>